<proteinExistence type="predicted"/>
<organism evidence="9 10">
    <name type="scientific">Umboniibacter marinipuniceus</name>
    <dbReference type="NCBI Taxonomy" id="569599"/>
    <lineage>
        <taxon>Bacteria</taxon>
        <taxon>Pseudomonadati</taxon>
        <taxon>Pseudomonadota</taxon>
        <taxon>Gammaproteobacteria</taxon>
        <taxon>Cellvibrionales</taxon>
        <taxon>Cellvibrionaceae</taxon>
        <taxon>Umboniibacter</taxon>
    </lineage>
</organism>
<dbReference type="OrthoDB" id="9768147at2"/>
<feature type="domain" description="TonB-dependent transporter Oar-like beta-barrel" evidence="8">
    <location>
        <begin position="347"/>
        <end position="979"/>
    </location>
</feature>
<dbReference type="PANTHER" id="PTHR30069">
    <property type="entry name" value="TONB-DEPENDENT OUTER MEMBRANE RECEPTOR"/>
    <property type="match status" value="1"/>
</dbReference>
<name>A0A3M0A9D7_9GAMM</name>
<sequence length="1043" mass="115637">MRAIRFKPNLISLAVLSTLSLSMHSMSQDTSSSVRGKVMTDDGRTVTNATVTITHENTGRQVDTAVNESGVFVVNGLRVGGPYTIEVDTTEFTDTTLNDVFLVQGNNTNFNFTVGSTVVLEEVMVTGSRVDRQPGRDFSADDITKSASIDRDLRDTLKRNPLAVLDGDEFSVAGANPRTNAFVVDGIRQNDNFGLNSNGYPTQRSPISLDAVESVSLNVAPYSVTQGGFTGGQINVITKSGTNELTGSVFYEFTDDSMAGDKVAGENYEGLISEETTWGVSAGFPIIQDTLFGFLSYEKFDKPLNPEFGPAGSGLANESNVTQADWDRIDSIAQQTYGLASIGSYATKPVEEDEKILAKIDWQISDDHRLAATYQHTLGNRTNLVSSNPFSLNASSYWYDKEEELETFVMIANSDWSDVFSTEVKLGYKDTTTNQQPFYDLGIGQVAVRSSSGTVNFGVDQYRQANRLNNQTTEFLFKGNYLLGDHQITFGYNYENVDVFNLFVPAAKGSWSFSSIDDFENGLVDRFNYSNAASGNAEDAAASFSMVTNTFFIEDLWTVTDKLDINYGIRYEQISMPDSPATNQNFVNRYGFDNSSTFDGESMILPRIGFDYTVTDDFVLSGGIGKFSGGSPLVWMSNSYSNDGQSALTYFGGWDPTWPIDFAQVPADATAGLVGGDGLVNAVSPNFDIPYDWRYSLRAETYWDIPLLSDSVEIAAEVMIKHNKNDVRWVDLSRRYIGEDGTGRTVYETYDPLTQSNTDRYDLMLTNAQDDGKSTIFTLSMANDWSNGWSMFTSYTYQDVTEGTQGSSSTARSNYQYPVTRYDRNGTTLGPGYWQSEHRFTLSLNWEKELFSGYETSVNMFYEARSGRPLSWVLGSYRDGGLGDQPSLQGSDAYLPYIPVDANDPNVAYGWGLDYDTLMSAVNEIGLGGHAGDIVPRGVDTQPWIRSLDLNISQEIPGFTDEHRGVVTLSFVNVLNMLNDDWGVYRSQSFNNKILVDHDYDPASGVYTYSVPFGQQGLETKNWDRVNPERSVWQLKLGLRYNF</sequence>
<dbReference type="PANTHER" id="PTHR30069:SF46">
    <property type="entry name" value="OAR PROTEIN"/>
    <property type="match status" value="1"/>
</dbReference>
<dbReference type="Gene3D" id="2.170.130.10">
    <property type="entry name" value="TonB-dependent receptor, plug domain"/>
    <property type="match status" value="1"/>
</dbReference>
<evidence type="ECO:0000256" key="4">
    <source>
        <dbReference type="ARBA" id="ARBA00022692"/>
    </source>
</evidence>
<dbReference type="InterPro" id="IPR037066">
    <property type="entry name" value="Plug_dom_sf"/>
</dbReference>
<dbReference type="SUPFAM" id="SSF49464">
    <property type="entry name" value="Carboxypeptidase regulatory domain-like"/>
    <property type="match status" value="1"/>
</dbReference>
<dbReference type="InterPro" id="IPR057601">
    <property type="entry name" value="Oar-like_b-barrel"/>
</dbReference>
<dbReference type="InterPro" id="IPR039426">
    <property type="entry name" value="TonB-dep_rcpt-like"/>
</dbReference>
<feature type="chain" id="PRO_5018105813" evidence="7">
    <location>
        <begin position="28"/>
        <end position="1043"/>
    </location>
</feature>
<evidence type="ECO:0000313" key="10">
    <source>
        <dbReference type="Proteomes" id="UP000267187"/>
    </source>
</evidence>
<keyword evidence="10" id="KW-1185">Reference proteome</keyword>
<reference evidence="9 10" key="1">
    <citation type="submission" date="2018-10" db="EMBL/GenBank/DDBJ databases">
        <title>Genomic Encyclopedia of Type Strains, Phase IV (KMG-IV): sequencing the most valuable type-strain genomes for metagenomic binning, comparative biology and taxonomic classification.</title>
        <authorList>
            <person name="Goeker M."/>
        </authorList>
    </citation>
    <scope>NUCLEOTIDE SEQUENCE [LARGE SCALE GENOMIC DNA]</scope>
    <source>
        <strain evidence="9 10">DSM 25080</strain>
    </source>
</reference>
<evidence type="ECO:0000256" key="1">
    <source>
        <dbReference type="ARBA" id="ARBA00004571"/>
    </source>
</evidence>
<protein>
    <submittedName>
        <fullName evidence="9">TonB-dependent receptor-like protein</fullName>
    </submittedName>
</protein>
<comment type="caution">
    <text evidence="9">The sequence shown here is derived from an EMBL/GenBank/DDBJ whole genome shotgun (WGS) entry which is preliminary data.</text>
</comment>
<dbReference type="Gene3D" id="2.40.170.20">
    <property type="entry name" value="TonB-dependent receptor, beta-barrel domain"/>
    <property type="match status" value="1"/>
</dbReference>
<dbReference type="Pfam" id="PF13620">
    <property type="entry name" value="CarboxypepD_reg"/>
    <property type="match status" value="1"/>
</dbReference>
<feature type="signal peptide" evidence="7">
    <location>
        <begin position="1"/>
        <end position="27"/>
    </location>
</feature>
<dbReference type="AlphaFoldDB" id="A0A3M0A9D7"/>
<gene>
    <name evidence="9" type="ORF">DFR27_1031</name>
</gene>
<comment type="subcellular location">
    <subcellularLocation>
        <location evidence="1">Cell outer membrane</location>
        <topology evidence="1">Multi-pass membrane protein</topology>
    </subcellularLocation>
</comment>
<dbReference type="Pfam" id="PF25183">
    <property type="entry name" value="OMP_b-brl_4"/>
    <property type="match status" value="1"/>
</dbReference>
<keyword evidence="5" id="KW-0472">Membrane</keyword>
<dbReference type="InterPro" id="IPR036942">
    <property type="entry name" value="Beta-barrel_TonB_sf"/>
</dbReference>
<evidence type="ECO:0000256" key="6">
    <source>
        <dbReference type="ARBA" id="ARBA00023237"/>
    </source>
</evidence>
<evidence type="ECO:0000256" key="5">
    <source>
        <dbReference type="ARBA" id="ARBA00023136"/>
    </source>
</evidence>
<dbReference type="GO" id="GO:0009279">
    <property type="term" value="C:cell outer membrane"/>
    <property type="evidence" value="ECO:0007669"/>
    <property type="project" value="UniProtKB-SubCell"/>
</dbReference>
<evidence type="ECO:0000313" key="9">
    <source>
        <dbReference type="EMBL" id="RMA81226.1"/>
    </source>
</evidence>
<dbReference type="GO" id="GO:0015344">
    <property type="term" value="F:siderophore uptake transmembrane transporter activity"/>
    <property type="evidence" value="ECO:0007669"/>
    <property type="project" value="TreeGrafter"/>
</dbReference>
<keyword evidence="9" id="KW-0675">Receptor</keyword>
<keyword evidence="4" id="KW-0812">Transmembrane</keyword>
<dbReference type="GO" id="GO:0044718">
    <property type="term" value="P:siderophore transmembrane transport"/>
    <property type="evidence" value="ECO:0007669"/>
    <property type="project" value="TreeGrafter"/>
</dbReference>
<dbReference type="SUPFAM" id="SSF56935">
    <property type="entry name" value="Porins"/>
    <property type="match status" value="1"/>
</dbReference>
<keyword evidence="2" id="KW-0813">Transport</keyword>
<accession>A0A3M0A9D7</accession>
<keyword evidence="3" id="KW-1134">Transmembrane beta strand</keyword>
<evidence type="ECO:0000256" key="7">
    <source>
        <dbReference type="SAM" id="SignalP"/>
    </source>
</evidence>
<evidence type="ECO:0000256" key="3">
    <source>
        <dbReference type="ARBA" id="ARBA00022452"/>
    </source>
</evidence>
<keyword evidence="6" id="KW-0998">Cell outer membrane</keyword>
<evidence type="ECO:0000259" key="8">
    <source>
        <dbReference type="Pfam" id="PF25183"/>
    </source>
</evidence>
<dbReference type="RefSeq" id="WP_121876376.1">
    <property type="nucleotide sequence ID" value="NZ_REFJ01000002.1"/>
</dbReference>
<dbReference type="EMBL" id="REFJ01000002">
    <property type="protein sequence ID" value="RMA81226.1"/>
    <property type="molecule type" value="Genomic_DNA"/>
</dbReference>
<keyword evidence="7" id="KW-0732">Signal</keyword>
<dbReference type="Proteomes" id="UP000267187">
    <property type="component" value="Unassembled WGS sequence"/>
</dbReference>
<dbReference type="InterPro" id="IPR008969">
    <property type="entry name" value="CarboxyPept-like_regulatory"/>
</dbReference>
<evidence type="ECO:0000256" key="2">
    <source>
        <dbReference type="ARBA" id="ARBA00022448"/>
    </source>
</evidence>